<keyword evidence="6" id="KW-0804">Transcription</keyword>
<keyword evidence="9" id="KW-0812">Transmembrane</keyword>
<feature type="domain" description="Zn(2)-C6 fungal-type" evidence="10">
    <location>
        <begin position="26"/>
        <end position="58"/>
    </location>
</feature>
<keyword evidence="7" id="KW-0539">Nucleus</keyword>
<reference evidence="11" key="1">
    <citation type="submission" date="2022-08" db="EMBL/GenBank/DDBJ databases">
        <authorList>
            <consortium name="DOE Joint Genome Institute"/>
            <person name="Min B."/>
            <person name="Riley R."/>
            <person name="Sierra-Patev S."/>
            <person name="Naranjo-Ortiz M."/>
            <person name="Looney B."/>
            <person name="Konkel Z."/>
            <person name="Slot J.C."/>
            <person name="Sakamoto Y."/>
            <person name="Steenwyk J.L."/>
            <person name="Rokas A."/>
            <person name="Carro J."/>
            <person name="Camarero S."/>
            <person name="Ferreira P."/>
            <person name="Molpeceres G."/>
            <person name="Ruiz-Duenas F.J."/>
            <person name="Serrano A."/>
            <person name="Henrissat B."/>
            <person name="Drula E."/>
            <person name="Hughes K.W."/>
            <person name="Mata J.L."/>
            <person name="Ishikawa N.K."/>
            <person name="Vargas-Isla R."/>
            <person name="Ushijima S."/>
            <person name="Smith C.A."/>
            <person name="Ahrendt S."/>
            <person name="Andreopoulos W."/>
            <person name="He G."/>
            <person name="Labutti K."/>
            <person name="Lipzen A."/>
            <person name="Ng V."/>
            <person name="Sandor L."/>
            <person name="Barry K."/>
            <person name="Martinez A.T."/>
            <person name="Xiao Y."/>
            <person name="Gibbons J.G."/>
            <person name="Terashima K."/>
            <person name="Hibbett D.S."/>
            <person name="Grigoriev I.V."/>
        </authorList>
    </citation>
    <scope>NUCLEOTIDE SEQUENCE</scope>
    <source>
        <strain evidence="11">TFB10827</strain>
    </source>
</reference>
<dbReference type="EMBL" id="MU790505">
    <property type="protein sequence ID" value="KAJ4001976.1"/>
    <property type="molecule type" value="Genomic_DNA"/>
</dbReference>
<evidence type="ECO:0000256" key="1">
    <source>
        <dbReference type="ARBA" id="ARBA00004123"/>
    </source>
</evidence>
<keyword evidence="2" id="KW-0479">Metal-binding</keyword>
<evidence type="ECO:0000256" key="3">
    <source>
        <dbReference type="ARBA" id="ARBA00022833"/>
    </source>
</evidence>
<dbReference type="InterPro" id="IPR036864">
    <property type="entry name" value="Zn2-C6_fun-type_DNA-bd_sf"/>
</dbReference>
<protein>
    <recommendedName>
        <fullName evidence="10">Zn(2)-C6 fungal-type domain-containing protein</fullName>
    </recommendedName>
</protein>
<dbReference type="InterPro" id="IPR007219">
    <property type="entry name" value="XnlR_reg_dom"/>
</dbReference>
<keyword evidence="12" id="KW-1185">Reference proteome</keyword>
<evidence type="ECO:0000256" key="8">
    <source>
        <dbReference type="SAM" id="MobiDB-lite"/>
    </source>
</evidence>
<dbReference type="PANTHER" id="PTHR31313:SF81">
    <property type="entry name" value="TY1 ENHANCER ACTIVATOR"/>
    <property type="match status" value="1"/>
</dbReference>
<evidence type="ECO:0000256" key="7">
    <source>
        <dbReference type="ARBA" id="ARBA00023242"/>
    </source>
</evidence>
<comment type="subcellular location">
    <subcellularLocation>
        <location evidence="1">Nucleus</location>
    </subcellularLocation>
</comment>
<name>A0ABQ8QTV2_9AGAR</name>
<keyword evidence="9" id="KW-1133">Transmembrane helix</keyword>
<evidence type="ECO:0000256" key="2">
    <source>
        <dbReference type="ARBA" id="ARBA00022723"/>
    </source>
</evidence>
<keyword evidence="4" id="KW-0805">Transcription regulation</keyword>
<dbReference type="SMART" id="SM00066">
    <property type="entry name" value="GAL4"/>
    <property type="match status" value="1"/>
</dbReference>
<dbReference type="InterPro" id="IPR001138">
    <property type="entry name" value="Zn2Cys6_DnaBD"/>
</dbReference>
<dbReference type="Proteomes" id="UP001163828">
    <property type="component" value="Unassembled WGS sequence"/>
</dbReference>
<proteinExistence type="predicted"/>
<feature type="non-terminal residue" evidence="11">
    <location>
        <position position="608"/>
    </location>
</feature>
<feature type="region of interest" description="Disordered" evidence="8">
    <location>
        <begin position="1"/>
        <end position="21"/>
    </location>
</feature>
<evidence type="ECO:0000313" key="12">
    <source>
        <dbReference type="Proteomes" id="UP001163828"/>
    </source>
</evidence>
<dbReference type="PROSITE" id="PS00463">
    <property type="entry name" value="ZN2_CY6_FUNGAL_1"/>
    <property type="match status" value="1"/>
</dbReference>
<dbReference type="CDD" id="cd00067">
    <property type="entry name" value="GAL4"/>
    <property type="match status" value="1"/>
</dbReference>
<feature type="transmembrane region" description="Helical" evidence="9">
    <location>
        <begin position="536"/>
        <end position="558"/>
    </location>
</feature>
<evidence type="ECO:0000256" key="9">
    <source>
        <dbReference type="SAM" id="Phobius"/>
    </source>
</evidence>
<gene>
    <name evidence="11" type="ORF">F5050DRAFT_1559716</name>
</gene>
<keyword evidence="3" id="KW-0862">Zinc</keyword>
<dbReference type="CDD" id="cd12148">
    <property type="entry name" value="fungal_TF_MHR"/>
    <property type="match status" value="1"/>
</dbReference>
<dbReference type="InterPro" id="IPR051615">
    <property type="entry name" value="Transcr_Regulatory_Elem"/>
</dbReference>
<sequence length="608" mass="68904">MTKARPVKRSSSSGGIRGKGTYASHACNVCKRKKIKCDENKPACGSCEASGRSDECAWSGESARKPRTEAHFEAMRQRADALERYANILESMLQKCQREHGGTFRDGQSYLQFRPKDYGDEKMEYEEIEEESSSDGDDMTAEICVSAQSLTVSRFAHGVQCQLDERDLVLYGNAAPFRFANTVTTLPKHISIIPDLETDFGARYMLLVDGADQSYYDLKFDWSRYLPSQVPLDRKEHDRILDLLFKFFTSWCMRIVPVLFLRDMYRYLSVHRSQTPPKTSHYSPMLHNALLAVAAGFSDKPQVREYKARKCFADEAKRLMESEVQRPNVSVVHALSMLGSFHSSSGEQGLGYVYFGIGSRVSQALGLNVDCSAWVKSGLITTHDMYDRNWAYWTTFTQEMCWCLYVGRDSNLLTSSEESSIPVPYVDQRYDQILWEHPSANIAPQPNHLSTTFAATCELMTIARRVLGVVNSLHVSSHRREVKDEQISSIEYVLISAEEIDHIKLCKRAADNIMDLLGIYRALYTLRYVPVTPVQIVFAAGTIYVLLAVQATTGLRVAKKELKTYIDRAELCIQYLLEIGRSFKCASDIAEILKGLIVTQLRPVLERK</sequence>
<evidence type="ECO:0000256" key="5">
    <source>
        <dbReference type="ARBA" id="ARBA00023125"/>
    </source>
</evidence>
<organism evidence="11 12">
    <name type="scientific">Lentinula boryana</name>
    <dbReference type="NCBI Taxonomy" id="40481"/>
    <lineage>
        <taxon>Eukaryota</taxon>
        <taxon>Fungi</taxon>
        <taxon>Dikarya</taxon>
        <taxon>Basidiomycota</taxon>
        <taxon>Agaricomycotina</taxon>
        <taxon>Agaricomycetes</taxon>
        <taxon>Agaricomycetidae</taxon>
        <taxon>Agaricales</taxon>
        <taxon>Marasmiineae</taxon>
        <taxon>Omphalotaceae</taxon>
        <taxon>Lentinula</taxon>
    </lineage>
</organism>
<dbReference type="PROSITE" id="PS50048">
    <property type="entry name" value="ZN2_CY6_FUNGAL_2"/>
    <property type="match status" value="1"/>
</dbReference>
<dbReference type="Pfam" id="PF00172">
    <property type="entry name" value="Zn_clus"/>
    <property type="match status" value="1"/>
</dbReference>
<dbReference type="SUPFAM" id="SSF57701">
    <property type="entry name" value="Zn2/Cys6 DNA-binding domain"/>
    <property type="match status" value="1"/>
</dbReference>
<keyword evidence="9" id="KW-0472">Membrane</keyword>
<keyword evidence="5" id="KW-0238">DNA-binding</keyword>
<dbReference type="Pfam" id="PF04082">
    <property type="entry name" value="Fungal_trans"/>
    <property type="match status" value="1"/>
</dbReference>
<dbReference type="Gene3D" id="4.10.240.10">
    <property type="entry name" value="Zn(2)-C6 fungal-type DNA-binding domain"/>
    <property type="match status" value="1"/>
</dbReference>
<evidence type="ECO:0000313" key="11">
    <source>
        <dbReference type="EMBL" id="KAJ4001976.1"/>
    </source>
</evidence>
<evidence type="ECO:0000256" key="6">
    <source>
        <dbReference type="ARBA" id="ARBA00023163"/>
    </source>
</evidence>
<dbReference type="PANTHER" id="PTHR31313">
    <property type="entry name" value="TY1 ENHANCER ACTIVATOR"/>
    <property type="match status" value="1"/>
</dbReference>
<evidence type="ECO:0000256" key="4">
    <source>
        <dbReference type="ARBA" id="ARBA00023015"/>
    </source>
</evidence>
<evidence type="ECO:0000259" key="10">
    <source>
        <dbReference type="PROSITE" id="PS50048"/>
    </source>
</evidence>
<comment type="caution">
    <text evidence="11">The sequence shown here is derived from an EMBL/GenBank/DDBJ whole genome shotgun (WGS) entry which is preliminary data.</text>
</comment>
<accession>A0ABQ8QTV2</accession>